<organism evidence="1 2">
    <name type="scientific">Hericium alpestre</name>
    <dbReference type="NCBI Taxonomy" id="135208"/>
    <lineage>
        <taxon>Eukaryota</taxon>
        <taxon>Fungi</taxon>
        <taxon>Dikarya</taxon>
        <taxon>Basidiomycota</taxon>
        <taxon>Agaricomycotina</taxon>
        <taxon>Agaricomycetes</taxon>
        <taxon>Russulales</taxon>
        <taxon>Hericiaceae</taxon>
        <taxon>Hericium</taxon>
    </lineage>
</organism>
<gene>
    <name evidence="1" type="ORF">EWM64_g932</name>
</gene>
<dbReference type="AlphaFoldDB" id="A0A4Z0A7Q7"/>
<sequence>MSADSDIDIDVEDLVSHDDPERDARIRREAQSALKRWPILTSSTPQRRDGYRTLPNIPTEIYYEIFDHFQLNMSVSGQEYKRLLSTLIPVCRLFRALLLPRRLRSLTLSSTQKNLVKFATTTFSYPEPEDNLFAFVQQLYITDWIPRRPITTNLDPFEQDDDELPDSPTEIWVYKGILQKISHSFMRFANVQVLTLNSVPIEHSFFTMMSCMISLHMVNICDSWFSRNESRSSGDHKPKTPWTRFIFCNNHGYSSYLPALASLAASPSLAVFRTLDWDVTEALLSRPEPFTGLTEISLACVGYSFLRNFLESTPTIRSLTITLTRNPHLLDADEAHLRLPPSALPNLNILRCPSFLAGDLVVGRSVDHLNIRGIIEAENGAVHQDEYLWLDTSLTALCQRSSVPIRDLSVTAYALVNILDEEADDGLADSMAQLKELTRLTLYVAEDEDIMLAGLYQFMLHANKPVHPTIRTVRFRYEWKQPVNLAREHDLIARRFARAFPRATMFSLSMNTEWHLRGQEWAPVVLDRDRMKMTLLRFAERGTQGVRDWEGCLKGLFGERELTWRVLEMLEPN</sequence>
<accession>A0A4Z0A7Q7</accession>
<evidence type="ECO:0000313" key="1">
    <source>
        <dbReference type="EMBL" id="TFY83092.1"/>
    </source>
</evidence>
<name>A0A4Z0A7Q7_9AGAM</name>
<dbReference type="Proteomes" id="UP000298061">
    <property type="component" value="Unassembled WGS sequence"/>
</dbReference>
<keyword evidence="2" id="KW-1185">Reference proteome</keyword>
<evidence type="ECO:0000313" key="2">
    <source>
        <dbReference type="Proteomes" id="UP000298061"/>
    </source>
</evidence>
<protein>
    <submittedName>
        <fullName evidence="1">Uncharacterized protein</fullName>
    </submittedName>
</protein>
<comment type="caution">
    <text evidence="1">The sequence shown here is derived from an EMBL/GenBank/DDBJ whole genome shotgun (WGS) entry which is preliminary data.</text>
</comment>
<dbReference type="OrthoDB" id="3256662at2759"/>
<reference evidence="1 2" key="1">
    <citation type="submission" date="2019-02" db="EMBL/GenBank/DDBJ databases">
        <title>Genome sequencing of the rare red list fungi Hericium alpestre (H. flagellum).</title>
        <authorList>
            <person name="Buettner E."/>
            <person name="Kellner H."/>
        </authorList>
    </citation>
    <scope>NUCLEOTIDE SEQUENCE [LARGE SCALE GENOMIC DNA]</scope>
    <source>
        <strain evidence="1 2">DSM 108284</strain>
    </source>
</reference>
<dbReference type="SUPFAM" id="SSF52047">
    <property type="entry name" value="RNI-like"/>
    <property type="match status" value="1"/>
</dbReference>
<dbReference type="EMBL" id="SFCI01000054">
    <property type="protein sequence ID" value="TFY83092.1"/>
    <property type="molecule type" value="Genomic_DNA"/>
</dbReference>
<proteinExistence type="predicted"/>